<dbReference type="HOGENOM" id="CLU_000445_113_4_0"/>
<dbReference type="InterPro" id="IPR006016">
    <property type="entry name" value="UspA"/>
</dbReference>
<evidence type="ECO:0000256" key="3">
    <source>
        <dbReference type="ARBA" id="ARBA00023012"/>
    </source>
</evidence>
<dbReference type="EMBL" id="CP007139">
    <property type="protein sequence ID" value="AIE87231.1"/>
    <property type="molecule type" value="Genomic_DNA"/>
</dbReference>
<evidence type="ECO:0000256" key="1">
    <source>
        <dbReference type="ARBA" id="ARBA00022679"/>
    </source>
</evidence>
<feature type="domain" description="UspA" evidence="4">
    <location>
        <begin position="204"/>
        <end position="322"/>
    </location>
</feature>
<dbReference type="Gene3D" id="3.40.50.300">
    <property type="entry name" value="P-loop containing nucleotide triphosphate hydrolases"/>
    <property type="match status" value="1"/>
</dbReference>
<evidence type="ECO:0000313" key="7">
    <source>
        <dbReference type="Proteomes" id="UP000027982"/>
    </source>
</evidence>
<evidence type="ECO:0000259" key="4">
    <source>
        <dbReference type="Pfam" id="PF00582"/>
    </source>
</evidence>
<dbReference type="GO" id="GO:0005886">
    <property type="term" value="C:plasma membrane"/>
    <property type="evidence" value="ECO:0007669"/>
    <property type="project" value="TreeGrafter"/>
</dbReference>
<dbReference type="eggNOG" id="COG2205">
    <property type="taxonomic scope" value="Bacteria"/>
</dbReference>
<gene>
    <name evidence="6" type="ORF">OP10G_3863</name>
</gene>
<reference evidence="6 7" key="1">
    <citation type="journal article" date="2014" name="PLoS ONE">
        <title>The first complete genome sequence of the class fimbriimonadia in the phylum armatimonadetes.</title>
        <authorList>
            <person name="Hu Z.Y."/>
            <person name="Wang Y.Z."/>
            <person name="Im W.T."/>
            <person name="Wang S.Y."/>
            <person name="Zhao G.P."/>
            <person name="Zheng H.J."/>
            <person name="Quan Z.X."/>
        </authorList>
    </citation>
    <scope>NUCLEOTIDE SEQUENCE [LARGE SCALE GENOMIC DNA]</scope>
    <source>
        <strain evidence="6">Gsoil 348</strain>
    </source>
</reference>
<dbReference type="Proteomes" id="UP000027982">
    <property type="component" value="Chromosome"/>
</dbReference>
<name>A0A068NUV8_FIMGI</name>
<dbReference type="InterPro" id="IPR014729">
    <property type="entry name" value="Rossmann-like_a/b/a_fold"/>
</dbReference>
<dbReference type="KEGG" id="fgi:OP10G_3863"/>
<organism evidence="6 7">
    <name type="scientific">Fimbriimonas ginsengisoli Gsoil 348</name>
    <dbReference type="NCBI Taxonomy" id="661478"/>
    <lineage>
        <taxon>Bacteria</taxon>
        <taxon>Bacillati</taxon>
        <taxon>Armatimonadota</taxon>
        <taxon>Fimbriimonadia</taxon>
        <taxon>Fimbriimonadales</taxon>
        <taxon>Fimbriimonadaceae</taxon>
        <taxon>Fimbriimonas</taxon>
    </lineage>
</organism>
<accession>A0A068NUV8</accession>
<dbReference type="InterPro" id="IPR052023">
    <property type="entry name" value="Histidine_kinase_KdpD"/>
</dbReference>
<protein>
    <submittedName>
        <fullName evidence="6">Osmosensitive K channel His kinase sensor</fullName>
    </submittedName>
</protein>
<keyword evidence="3" id="KW-0902">Two-component regulatory system</keyword>
<feature type="domain" description="Signal transduction histidine kinase osmosensitive K+ channel sensor N-terminal" evidence="5">
    <location>
        <begin position="1"/>
        <end position="182"/>
    </location>
</feature>
<evidence type="ECO:0000256" key="2">
    <source>
        <dbReference type="ARBA" id="ARBA00022777"/>
    </source>
</evidence>
<dbReference type="InterPro" id="IPR003852">
    <property type="entry name" value="Sig_transdc_His_kinase_KdpD_N"/>
</dbReference>
<sequence>MLDEAHRRQRRGQETVIGVIDTQDRAPVGDLLHDFEQVPPGSEELNVDAILARKPDLVIVDELEHKNAPTSRNERRWQDVEELLAAGINVLSTLNVSSLESLNDHVADITGVKVEDTVPDRILGEAYEVELVDLTPRALINRLERGDIYPGRTVTGQESAFFREGNLAALREMAMREAASHVDEDLVAYRKEKRIEKPWAAQDRVMICLSPTRSSLRLIRRGWRMGQRMHGDVIAVHVEDGPIGEKERKILADDFKLAEKLGIETVSLKGELAPTLIDFAKERNVTQLIIGHPERSRIQEIMKASVLSELVRSLKTVDILVVASENAPVGH</sequence>
<evidence type="ECO:0000259" key="5">
    <source>
        <dbReference type="Pfam" id="PF02702"/>
    </source>
</evidence>
<dbReference type="PANTHER" id="PTHR45569:SF1">
    <property type="entry name" value="SENSOR PROTEIN KDPD"/>
    <property type="match status" value="1"/>
</dbReference>
<keyword evidence="2 6" id="KW-0418">Kinase</keyword>
<keyword evidence="1" id="KW-0808">Transferase</keyword>
<dbReference type="InterPro" id="IPR027417">
    <property type="entry name" value="P-loop_NTPase"/>
</dbReference>
<dbReference type="STRING" id="661478.OP10G_3863"/>
<dbReference type="PANTHER" id="PTHR45569">
    <property type="entry name" value="SENSOR PROTEIN KDPD"/>
    <property type="match status" value="1"/>
</dbReference>
<dbReference type="GO" id="GO:0000155">
    <property type="term" value="F:phosphorelay sensor kinase activity"/>
    <property type="evidence" value="ECO:0007669"/>
    <property type="project" value="InterPro"/>
</dbReference>
<dbReference type="Pfam" id="PF02702">
    <property type="entry name" value="KdpD"/>
    <property type="match status" value="1"/>
</dbReference>
<dbReference type="AlphaFoldDB" id="A0A068NUV8"/>
<dbReference type="Pfam" id="PF00582">
    <property type="entry name" value="Usp"/>
    <property type="match status" value="1"/>
</dbReference>
<dbReference type="Gene3D" id="3.40.50.620">
    <property type="entry name" value="HUPs"/>
    <property type="match status" value="1"/>
</dbReference>
<proteinExistence type="predicted"/>
<evidence type="ECO:0000313" key="6">
    <source>
        <dbReference type="EMBL" id="AIE87231.1"/>
    </source>
</evidence>
<dbReference type="SUPFAM" id="SSF52402">
    <property type="entry name" value="Adenine nucleotide alpha hydrolases-like"/>
    <property type="match status" value="1"/>
</dbReference>
<keyword evidence="7" id="KW-1185">Reference proteome</keyword>